<dbReference type="PROSITE" id="PS01124">
    <property type="entry name" value="HTH_ARAC_FAMILY_2"/>
    <property type="match status" value="1"/>
</dbReference>
<accession>A0A076PZH0</accession>
<dbReference type="InterPro" id="IPR032687">
    <property type="entry name" value="AraC-type_N"/>
</dbReference>
<feature type="domain" description="HTH araC/xylS-type" evidence="5">
    <location>
        <begin position="230"/>
        <end position="328"/>
    </location>
</feature>
<evidence type="ECO:0000313" key="6">
    <source>
        <dbReference type="EMBL" id="AIJ49235.1"/>
    </source>
</evidence>
<sequence length="344" mass="38272">MVTFVRAASLTNFSELFSELGGDPDAALRRAGLRPAVVREQDQLIDALTAGRLLEEAASITGCENFGLRMAQSRQVSNFGVVSLLLLHQPTLRKVLSTLIEHVHMLNESLVIHMDDANGVVVLREEFTLPDALPQSMELAIGVLFRTCNLLLHAQWRPLRVCFSHPAPCDTGLHRQMFRCRVEFDADFNGIVFRTEDLDAPNPLADPVLVRYAKTMVGTTQQGRQASVGQQVRKAIYLMLPSGNATCICVAQGLGRSVRTLQRELDGEGLSFTGLLQEVRSDLARRYVRNPDYPVGQIATMLGYNSHSAFTRWFGTLFGCPPEVWRERNPPPSPQRRAQAFSRA</sequence>
<dbReference type="Gene3D" id="1.10.10.60">
    <property type="entry name" value="Homeodomain-like"/>
    <property type="match status" value="1"/>
</dbReference>
<dbReference type="GO" id="GO:0005829">
    <property type="term" value="C:cytosol"/>
    <property type="evidence" value="ECO:0007669"/>
    <property type="project" value="TreeGrafter"/>
</dbReference>
<feature type="region of interest" description="Disordered" evidence="4">
    <location>
        <begin position="325"/>
        <end position="344"/>
    </location>
</feature>
<evidence type="ECO:0000256" key="3">
    <source>
        <dbReference type="ARBA" id="ARBA00023163"/>
    </source>
</evidence>
<proteinExistence type="predicted"/>
<evidence type="ECO:0000259" key="5">
    <source>
        <dbReference type="PROSITE" id="PS01124"/>
    </source>
</evidence>
<dbReference type="PANTHER" id="PTHR47894:SF4">
    <property type="entry name" value="HTH-TYPE TRANSCRIPTIONAL REGULATOR GADX"/>
    <property type="match status" value="1"/>
</dbReference>
<protein>
    <submittedName>
        <fullName evidence="6">AraC family transcriptional regulator</fullName>
    </submittedName>
</protein>
<dbReference type="PANTHER" id="PTHR47894">
    <property type="entry name" value="HTH-TYPE TRANSCRIPTIONAL REGULATOR GADX"/>
    <property type="match status" value="1"/>
</dbReference>
<dbReference type="Pfam" id="PF12833">
    <property type="entry name" value="HTH_18"/>
    <property type="match status" value="1"/>
</dbReference>
<name>A0A076PZH0_COMTE</name>
<dbReference type="KEGG" id="ctes:O987_25825"/>
<dbReference type="GO" id="GO:0000976">
    <property type="term" value="F:transcription cis-regulatory region binding"/>
    <property type="evidence" value="ECO:0007669"/>
    <property type="project" value="TreeGrafter"/>
</dbReference>
<evidence type="ECO:0000256" key="4">
    <source>
        <dbReference type="SAM" id="MobiDB-lite"/>
    </source>
</evidence>
<dbReference type="SMART" id="SM00342">
    <property type="entry name" value="HTH_ARAC"/>
    <property type="match status" value="1"/>
</dbReference>
<dbReference type="AlphaFoldDB" id="A0A076PZH0"/>
<evidence type="ECO:0000256" key="1">
    <source>
        <dbReference type="ARBA" id="ARBA00023015"/>
    </source>
</evidence>
<evidence type="ECO:0000313" key="7">
    <source>
        <dbReference type="Proteomes" id="UP000028782"/>
    </source>
</evidence>
<dbReference type="RefSeq" id="WP_043375421.1">
    <property type="nucleotide sequence ID" value="NZ_CP006704.1"/>
</dbReference>
<dbReference type="EMBL" id="CP006704">
    <property type="protein sequence ID" value="AIJ49235.1"/>
    <property type="molecule type" value="Genomic_DNA"/>
</dbReference>
<dbReference type="SUPFAM" id="SSF46689">
    <property type="entry name" value="Homeodomain-like"/>
    <property type="match status" value="1"/>
</dbReference>
<dbReference type="InterPro" id="IPR009057">
    <property type="entry name" value="Homeodomain-like_sf"/>
</dbReference>
<keyword evidence="1" id="KW-0805">Transcription regulation</keyword>
<dbReference type="Proteomes" id="UP000028782">
    <property type="component" value="Chromosome"/>
</dbReference>
<dbReference type="Pfam" id="PF12625">
    <property type="entry name" value="Arabinose_bd"/>
    <property type="match status" value="1"/>
</dbReference>
<reference evidence="6 7" key="1">
    <citation type="journal article" date="2014" name="Genome Announc.">
        <title>Complete Genome Sequence of Polychlorinated Biphenyl Degrader Comamonas testosteroni TK102 (NBRC 109938).</title>
        <authorList>
            <person name="Fukuda K."/>
            <person name="Hosoyama A."/>
            <person name="Tsuchikane K."/>
            <person name="Ohji S."/>
            <person name="Yamazoe A."/>
            <person name="Fujita N."/>
            <person name="Shintani M."/>
            <person name="Kimbara K."/>
        </authorList>
    </citation>
    <scope>NUCLEOTIDE SEQUENCE [LARGE SCALE GENOMIC DNA]</scope>
    <source>
        <strain evidence="6">TK102</strain>
    </source>
</reference>
<dbReference type="InterPro" id="IPR018060">
    <property type="entry name" value="HTH_AraC"/>
</dbReference>
<gene>
    <name evidence="6" type="ORF">O987_25825</name>
</gene>
<evidence type="ECO:0000256" key="2">
    <source>
        <dbReference type="ARBA" id="ARBA00023125"/>
    </source>
</evidence>
<dbReference type="HOGENOM" id="CLU_047522_1_2_4"/>
<keyword evidence="3" id="KW-0804">Transcription</keyword>
<dbReference type="GO" id="GO:0003700">
    <property type="term" value="F:DNA-binding transcription factor activity"/>
    <property type="evidence" value="ECO:0007669"/>
    <property type="project" value="InterPro"/>
</dbReference>
<keyword evidence="2" id="KW-0238">DNA-binding</keyword>
<organism evidence="6 7">
    <name type="scientific">Comamonas testosteroni TK102</name>
    <dbReference type="NCBI Taxonomy" id="1392005"/>
    <lineage>
        <taxon>Bacteria</taxon>
        <taxon>Pseudomonadati</taxon>
        <taxon>Pseudomonadota</taxon>
        <taxon>Betaproteobacteria</taxon>
        <taxon>Burkholderiales</taxon>
        <taxon>Comamonadaceae</taxon>
        <taxon>Comamonas</taxon>
    </lineage>
</organism>